<evidence type="ECO:0008006" key="4">
    <source>
        <dbReference type="Google" id="ProtNLM"/>
    </source>
</evidence>
<sequence>MKRAILALGIFWGIILGAFFVVNYFEKKDLELNLAPETFAEMYRVEDIKGNAAIAAVNDLHGKLIDIKAAEVITYKNYQKEARIWISEANSVQEAAYLCDLMDRKIKAAIGKSPFSYPEAIEIEGLKVFKTYGMGRVHYYYQSKDKVFWLELPAELHQDLLKEALKIWK</sequence>
<keyword evidence="3" id="KW-1185">Reference proteome</keyword>
<evidence type="ECO:0000313" key="3">
    <source>
        <dbReference type="Proteomes" id="UP000604066"/>
    </source>
</evidence>
<organism evidence="2 3">
    <name type="scientific">Carboxydothermus ferrireducens DSM 11255</name>
    <dbReference type="NCBI Taxonomy" id="1119529"/>
    <lineage>
        <taxon>Bacteria</taxon>
        <taxon>Bacillati</taxon>
        <taxon>Bacillota</taxon>
        <taxon>Clostridia</taxon>
        <taxon>Thermoanaerobacterales</taxon>
        <taxon>Thermoanaerobacteraceae</taxon>
        <taxon>Carboxydothermus</taxon>
    </lineage>
</organism>
<protein>
    <recommendedName>
        <fullName evidence="4">DUF4340 domain-containing protein</fullName>
    </recommendedName>
</protein>
<reference evidence="2 3" key="1">
    <citation type="submission" date="2020-07" db="EMBL/GenBank/DDBJ databases">
        <title>Genomic Encyclopedia of Type Strains, Phase III (KMG-III): the genomes of soil and plant-associated and newly described type strains.</title>
        <authorList>
            <person name="Whitman W."/>
        </authorList>
    </citation>
    <scope>NUCLEOTIDE SEQUENCE [LARGE SCALE GENOMIC DNA]</scope>
    <source>
        <strain evidence="2 3">DSM 11255</strain>
    </source>
</reference>
<keyword evidence="1" id="KW-0812">Transmembrane</keyword>
<name>A0ABX2RB23_9THEO</name>
<accession>A0ABX2RB23</accession>
<comment type="caution">
    <text evidence="2">The sequence shown here is derived from an EMBL/GenBank/DDBJ whole genome shotgun (WGS) entry which is preliminary data.</text>
</comment>
<dbReference type="Proteomes" id="UP000604066">
    <property type="component" value="Unassembled WGS sequence"/>
</dbReference>
<feature type="transmembrane region" description="Helical" evidence="1">
    <location>
        <begin position="6"/>
        <end position="25"/>
    </location>
</feature>
<evidence type="ECO:0000256" key="1">
    <source>
        <dbReference type="SAM" id="Phobius"/>
    </source>
</evidence>
<evidence type="ECO:0000313" key="2">
    <source>
        <dbReference type="EMBL" id="NYE58145.1"/>
    </source>
</evidence>
<keyword evidence="1" id="KW-0472">Membrane</keyword>
<dbReference type="EMBL" id="JACCBS010000003">
    <property type="protein sequence ID" value="NYE58145.1"/>
    <property type="molecule type" value="Genomic_DNA"/>
</dbReference>
<proteinExistence type="predicted"/>
<keyword evidence="1" id="KW-1133">Transmembrane helix</keyword>
<dbReference type="RefSeq" id="WP_028053047.1">
    <property type="nucleotide sequence ID" value="NZ_JACCBS010000003.1"/>
</dbReference>
<gene>
    <name evidence="2" type="ORF">HDG70_001896</name>
</gene>